<dbReference type="EMBL" id="LT629711">
    <property type="protein sequence ID" value="SDP54279.1"/>
    <property type="molecule type" value="Genomic_DNA"/>
</dbReference>
<keyword evidence="3" id="KW-1185">Reference proteome</keyword>
<reference evidence="3" key="1">
    <citation type="submission" date="2016-10" db="EMBL/GenBank/DDBJ databases">
        <authorList>
            <person name="Varghese N."/>
            <person name="Submissions S."/>
        </authorList>
    </citation>
    <scope>NUCLEOTIDE SEQUENCE [LARGE SCALE GENOMIC DNA]</scope>
    <source>
        <strain evidence="3">DSM 22329</strain>
    </source>
</reference>
<organism evidence="2 3">
    <name type="scientific">Pedococcus dokdonensis</name>
    <dbReference type="NCBI Taxonomy" id="443156"/>
    <lineage>
        <taxon>Bacteria</taxon>
        <taxon>Bacillati</taxon>
        <taxon>Actinomycetota</taxon>
        <taxon>Actinomycetes</taxon>
        <taxon>Micrococcales</taxon>
        <taxon>Intrasporangiaceae</taxon>
        <taxon>Pedococcus</taxon>
    </lineage>
</organism>
<sequence length="108" mass="11649">MARYELIAHDPTGRPHGRPVFVTAASPGEAVMLGAPTIRRVTARDRTHADLYAVYRHRRVRGRRLVGAFLPDGPGPGDGLAGVREPRRPLPAPPSLRAAAEAPAYPDN</sequence>
<dbReference type="OrthoDB" id="9930798at2"/>
<dbReference type="STRING" id="443156.SAMN04489867_2854"/>
<accession>A0A1H0TJV3</accession>
<gene>
    <name evidence="2" type="ORF">SAMN04489867_2854</name>
</gene>
<evidence type="ECO:0000313" key="3">
    <source>
        <dbReference type="Proteomes" id="UP000199077"/>
    </source>
</evidence>
<dbReference type="AlphaFoldDB" id="A0A1H0TJV3"/>
<dbReference type="RefSeq" id="WP_091786767.1">
    <property type="nucleotide sequence ID" value="NZ_LT629711.1"/>
</dbReference>
<evidence type="ECO:0000313" key="2">
    <source>
        <dbReference type="EMBL" id="SDP54279.1"/>
    </source>
</evidence>
<feature type="region of interest" description="Disordered" evidence="1">
    <location>
        <begin position="69"/>
        <end position="108"/>
    </location>
</feature>
<protein>
    <submittedName>
        <fullName evidence="2">Uncharacterized protein</fullName>
    </submittedName>
</protein>
<feature type="compositionally biased region" description="Low complexity" evidence="1">
    <location>
        <begin position="95"/>
        <end position="108"/>
    </location>
</feature>
<evidence type="ECO:0000256" key="1">
    <source>
        <dbReference type="SAM" id="MobiDB-lite"/>
    </source>
</evidence>
<dbReference type="Proteomes" id="UP000199077">
    <property type="component" value="Chromosome I"/>
</dbReference>
<proteinExistence type="predicted"/>
<name>A0A1H0TJV3_9MICO</name>